<organism evidence="1 2">
    <name type="scientific">Plakobranchus ocellatus</name>
    <dbReference type="NCBI Taxonomy" id="259542"/>
    <lineage>
        <taxon>Eukaryota</taxon>
        <taxon>Metazoa</taxon>
        <taxon>Spiralia</taxon>
        <taxon>Lophotrochozoa</taxon>
        <taxon>Mollusca</taxon>
        <taxon>Gastropoda</taxon>
        <taxon>Heterobranchia</taxon>
        <taxon>Euthyneura</taxon>
        <taxon>Panpulmonata</taxon>
        <taxon>Sacoglossa</taxon>
        <taxon>Placobranchoidea</taxon>
        <taxon>Plakobranchidae</taxon>
        <taxon>Plakobranchus</taxon>
    </lineage>
</organism>
<proteinExistence type="predicted"/>
<name>A0AAV4B407_9GAST</name>
<evidence type="ECO:0000313" key="2">
    <source>
        <dbReference type="Proteomes" id="UP000735302"/>
    </source>
</evidence>
<protein>
    <submittedName>
        <fullName evidence="1">Uncharacterized protein</fullName>
    </submittedName>
</protein>
<dbReference type="Proteomes" id="UP000735302">
    <property type="component" value="Unassembled WGS sequence"/>
</dbReference>
<dbReference type="EMBL" id="BLXT01004508">
    <property type="protein sequence ID" value="GFO13815.1"/>
    <property type="molecule type" value="Genomic_DNA"/>
</dbReference>
<evidence type="ECO:0000313" key="1">
    <source>
        <dbReference type="EMBL" id="GFO13815.1"/>
    </source>
</evidence>
<dbReference type="AlphaFoldDB" id="A0AAV4B407"/>
<sequence length="110" mass="12819">MTTMTIYDEQSAMAQDVAQHATSPPYTFRTVADDRTGCRNVRPSKPHALCLSYTRRLSKAYHSRVYSGPEYRVLTRRLIRHSKISIRVAERREHSFRSQSPLVTNRCLNY</sequence>
<comment type="caution">
    <text evidence="1">The sequence shown here is derived from an EMBL/GenBank/DDBJ whole genome shotgun (WGS) entry which is preliminary data.</text>
</comment>
<accession>A0AAV4B407</accession>
<reference evidence="1 2" key="1">
    <citation type="journal article" date="2021" name="Elife">
        <title>Chloroplast acquisition without the gene transfer in kleptoplastic sea slugs, Plakobranchus ocellatus.</title>
        <authorList>
            <person name="Maeda T."/>
            <person name="Takahashi S."/>
            <person name="Yoshida T."/>
            <person name="Shimamura S."/>
            <person name="Takaki Y."/>
            <person name="Nagai Y."/>
            <person name="Toyoda A."/>
            <person name="Suzuki Y."/>
            <person name="Arimoto A."/>
            <person name="Ishii H."/>
            <person name="Satoh N."/>
            <person name="Nishiyama T."/>
            <person name="Hasebe M."/>
            <person name="Maruyama T."/>
            <person name="Minagawa J."/>
            <person name="Obokata J."/>
            <person name="Shigenobu S."/>
        </authorList>
    </citation>
    <scope>NUCLEOTIDE SEQUENCE [LARGE SCALE GENOMIC DNA]</scope>
</reference>
<keyword evidence="2" id="KW-1185">Reference proteome</keyword>
<gene>
    <name evidence="1" type="ORF">PoB_004032000</name>
</gene>